<keyword evidence="2" id="KW-0808">Transferase</keyword>
<accession>A0A813J7K0</accession>
<organism evidence="3 4">
    <name type="scientific">Polarella glacialis</name>
    <name type="common">Dinoflagellate</name>
    <dbReference type="NCBI Taxonomy" id="89957"/>
    <lineage>
        <taxon>Eukaryota</taxon>
        <taxon>Sar</taxon>
        <taxon>Alveolata</taxon>
        <taxon>Dinophyceae</taxon>
        <taxon>Suessiales</taxon>
        <taxon>Suessiaceae</taxon>
        <taxon>Polarella</taxon>
    </lineage>
</organism>
<dbReference type="PANTHER" id="PTHR31306:SF4">
    <property type="entry name" value="ALPHA-1,2-GALACTOSYLTRANSFERASE"/>
    <property type="match status" value="1"/>
</dbReference>
<feature type="non-terminal residue" evidence="3">
    <location>
        <position position="176"/>
    </location>
</feature>
<dbReference type="PANTHER" id="PTHR31306">
    <property type="entry name" value="ALPHA-1,6-MANNOSYLTRANSFERASE MNN11-RELATED"/>
    <property type="match status" value="1"/>
</dbReference>
<dbReference type="AlphaFoldDB" id="A0A813J7K0"/>
<sequence>MKGDRPLPAGGKLRFLVVTAFDTRYEVGYLCSTVNEAYCRRHGYSFWPVLLTPEGMVQLAGGRHCAWGKVALLHHLLDSGDNNNSEAVTSRNDRTAAEKAAADGIDAGAFDYVVWIDADALVLAHDTQLEHFVASAQGADLIIGEDMADTDLVNTGLVMCKVGSAWAQKMMQRWWE</sequence>
<evidence type="ECO:0000313" key="3">
    <source>
        <dbReference type="EMBL" id="CAE8667511.1"/>
    </source>
</evidence>
<evidence type="ECO:0000313" key="4">
    <source>
        <dbReference type="Proteomes" id="UP000626109"/>
    </source>
</evidence>
<name>A0A813J7K0_POLGL</name>
<dbReference type="InterPro" id="IPR008630">
    <property type="entry name" value="Glyco_trans_34"/>
</dbReference>
<dbReference type="GO" id="GO:0006487">
    <property type="term" value="P:protein N-linked glycosylation"/>
    <property type="evidence" value="ECO:0007669"/>
    <property type="project" value="TreeGrafter"/>
</dbReference>
<gene>
    <name evidence="3" type="ORF">PGLA2088_LOCUS16607</name>
</gene>
<dbReference type="GO" id="GO:0000139">
    <property type="term" value="C:Golgi membrane"/>
    <property type="evidence" value="ECO:0007669"/>
    <property type="project" value="TreeGrafter"/>
</dbReference>
<reference evidence="3" key="1">
    <citation type="submission" date="2021-02" db="EMBL/GenBank/DDBJ databases">
        <authorList>
            <person name="Dougan E. K."/>
            <person name="Rhodes N."/>
            <person name="Thang M."/>
            <person name="Chan C."/>
        </authorList>
    </citation>
    <scope>NUCLEOTIDE SEQUENCE</scope>
</reference>
<dbReference type="Proteomes" id="UP000626109">
    <property type="component" value="Unassembled WGS sequence"/>
</dbReference>
<proteinExistence type="predicted"/>
<keyword evidence="1" id="KW-0328">Glycosyltransferase</keyword>
<protein>
    <submittedName>
        <fullName evidence="3">Uncharacterized protein</fullName>
    </submittedName>
</protein>
<dbReference type="GO" id="GO:0016757">
    <property type="term" value="F:glycosyltransferase activity"/>
    <property type="evidence" value="ECO:0007669"/>
    <property type="project" value="UniProtKB-KW"/>
</dbReference>
<dbReference type="EMBL" id="CAJNNW010021133">
    <property type="protein sequence ID" value="CAE8667511.1"/>
    <property type="molecule type" value="Genomic_DNA"/>
</dbReference>
<comment type="caution">
    <text evidence="3">The sequence shown here is derived from an EMBL/GenBank/DDBJ whole genome shotgun (WGS) entry which is preliminary data.</text>
</comment>
<evidence type="ECO:0000256" key="1">
    <source>
        <dbReference type="ARBA" id="ARBA00022676"/>
    </source>
</evidence>
<evidence type="ECO:0000256" key="2">
    <source>
        <dbReference type="ARBA" id="ARBA00022679"/>
    </source>
</evidence>